<organism evidence="1 2">
    <name type="scientific">Marininema mesophilum</name>
    <dbReference type="NCBI Taxonomy" id="1048340"/>
    <lineage>
        <taxon>Bacteria</taxon>
        <taxon>Bacillati</taxon>
        <taxon>Bacillota</taxon>
        <taxon>Bacilli</taxon>
        <taxon>Bacillales</taxon>
        <taxon>Thermoactinomycetaceae</taxon>
        <taxon>Marininema</taxon>
    </lineage>
</organism>
<evidence type="ECO:0000313" key="1">
    <source>
        <dbReference type="EMBL" id="SDX45007.1"/>
    </source>
</evidence>
<name>A0A1H3BSY5_9BACL</name>
<keyword evidence="2" id="KW-1185">Reference proteome</keyword>
<evidence type="ECO:0000313" key="2">
    <source>
        <dbReference type="Proteomes" id="UP000198534"/>
    </source>
</evidence>
<dbReference type="OrthoDB" id="1801573at2"/>
<reference evidence="1 2" key="1">
    <citation type="submission" date="2016-10" db="EMBL/GenBank/DDBJ databases">
        <authorList>
            <person name="de Groot N.N."/>
        </authorList>
    </citation>
    <scope>NUCLEOTIDE SEQUENCE [LARGE SCALE GENOMIC DNA]</scope>
    <source>
        <strain evidence="1 2">DSM 45610</strain>
    </source>
</reference>
<evidence type="ECO:0008006" key="3">
    <source>
        <dbReference type="Google" id="ProtNLM"/>
    </source>
</evidence>
<dbReference type="EMBL" id="FNNQ01000018">
    <property type="protein sequence ID" value="SDX45007.1"/>
    <property type="molecule type" value="Genomic_DNA"/>
</dbReference>
<gene>
    <name evidence="1" type="ORF">SAMN05444487_11821</name>
</gene>
<proteinExistence type="predicted"/>
<dbReference type="RefSeq" id="WP_091742587.1">
    <property type="nucleotide sequence ID" value="NZ_FNNQ01000018.1"/>
</dbReference>
<accession>A0A1H3BSY5</accession>
<protein>
    <recommendedName>
        <fullName evidence="3">Phage tail tube protein, GTA-gp10</fullName>
    </recommendedName>
</protein>
<sequence>MTVIHMDKQREIRFDFNALSALEKELGVDSCFEAFSKTGARTMVALAWAGMIHAEPKLSIQEAGRRLSIAVERDGMEPVVSMLMSSLQKALGISEEQVQEVNELKVAEAKN</sequence>
<dbReference type="AlphaFoldDB" id="A0A1H3BSY5"/>
<dbReference type="Proteomes" id="UP000198534">
    <property type="component" value="Unassembled WGS sequence"/>
</dbReference>
<dbReference type="STRING" id="1048340.SAMN05444487_11821"/>